<dbReference type="InterPro" id="IPR002156">
    <property type="entry name" value="RNaseH_domain"/>
</dbReference>
<dbReference type="InterPro" id="IPR012337">
    <property type="entry name" value="RNaseH-like_sf"/>
</dbReference>
<dbReference type="SUPFAM" id="SSF53098">
    <property type="entry name" value="Ribonuclease H-like"/>
    <property type="match status" value="1"/>
</dbReference>
<dbReference type="GO" id="GO:0004523">
    <property type="term" value="F:RNA-DNA hybrid ribonuclease activity"/>
    <property type="evidence" value="ECO:0007669"/>
    <property type="project" value="InterPro"/>
</dbReference>
<evidence type="ECO:0000313" key="3">
    <source>
        <dbReference type="Proteomes" id="UP000094444"/>
    </source>
</evidence>
<feature type="domain" description="RNase H type-1" evidence="1">
    <location>
        <begin position="154"/>
        <end position="312"/>
    </location>
</feature>
<protein>
    <recommendedName>
        <fullName evidence="1">RNase H type-1 domain-containing protein</fullName>
    </recommendedName>
</protein>
<dbReference type="OrthoDB" id="407198at2759"/>
<accession>A0A2P5HE47</accession>
<dbReference type="PROSITE" id="PS50879">
    <property type="entry name" value="RNASE_H_1"/>
    <property type="match status" value="1"/>
</dbReference>
<evidence type="ECO:0000259" key="1">
    <source>
        <dbReference type="PROSITE" id="PS50879"/>
    </source>
</evidence>
<dbReference type="STRING" id="158607.A0A2P5HE47"/>
<dbReference type="EMBL" id="MAVT02004617">
    <property type="protein sequence ID" value="POS68521.1"/>
    <property type="molecule type" value="Genomic_DNA"/>
</dbReference>
<name>A0A2P5HE47_DIAHE</name>
<evidence type="ECO:0000313" key="2">
    <source>
        <dbReference type="EMBL" id="POS68521.1"/>
    </source>
</evidence>
<proteinExistence type="predicted"/>
<dbReference type="AlphaFoldDB" id="A0A2P5HE47"/>
<sequence>MSFSTKRINSLVSTQLLMGHGDDETVGDAEEQPRKVLDLDGSFALADGLKNLPQTFMVHPDKGTDLSSVILVQPVPGNEAVKRTRARMGGGEFGIWTGTHFHPWSSAGSALSPTRAIAAPPKDFFKSFPINTSVNGIYRWRYCIRRRFAPQVCGIKTMCIFADGACPDASRPNAKGGCGFVYGAGSTSTVSFPLEKRGPDGKVHPATSIRAELRAIIGALEFRPWWAEGWERVVLIVDNEMLSYGATGWLRNWAGTEKWKTADGRPRPDRDLWEKLSAVMGSYADKACEVSFFVVSRDMNWAADRAALAAAEKGAFTDEYTPQFDRAACWAFSYK</sequence>
<dbReference type="InterPro" id="IPR036397">
    <property type="entry name" value="RNaseH_sf"/>
</dbReference>
<gene>
    <name evidence="2" type="ORF">DHEL01_v213085</name>
</gene>
<keyword evidence="3" id="KW-1185">Reference proteome</keyword>
<dbReference type="Gene3D" id="3.30.420.10">
    <property type="entry name" value="Ribonuclease H-like superfamily/Ribonuclease H"/>
    <property type="match status" value="1"/>
</dbReference>
<reference evidence="2" key="1">
    <citation type="submission" date="2017-09" db="EMBL/GenBank/DDBJ databases">
        <title>Polyketide synthases of a Diaporthe helianthi virulent isolate.</title>
        <authorList>
            <person name="Baroncelli R."/>
        </authorList>
    </citation>
    <scope>NUCLEOTIDE SEQUENCE [LARGE SCALE GENOMIC DNA]</scope>
    <source>
        <strain evidence="2">7/96</strain>
    </source>
</reference>
<dbReference type="Proteomes" id="UP000094444">
    <property type="component" value="Unassembled WGS sequence"/>
</dbReference>
<dbReference type="InParanoid" id="A0A2P5HE47"/>
<dbReference type="GO" id="GO:0003676">
    <property type="term" value="F:nucleic acid binding"/>
    <property type="evidence" value="ECO:0007669"/>
    <property type="project" value="InterPro"/>
</dbReference>
<comment type="caution">
    <text evidence="2">The sequence shown here is derived from an EMBL/GenBank/DDBJ whole genome shotgun (WGS) entry which is preliminary data.</text>
</comment>
<organism evidence="2 3">
    <name type="scientific">Diaporthe helianthi</name>
    <dbReference type="NCBI Taxonomy" id="158607"/>
    <lineage>
        <taxon>Eukaryota</taxon>
        <taxon>Fungi</taxon>
        <taxon>Dikarya</taxon>
        <taxon>Ascomycota</taxon>
        <taxon>Pezizomycotina</taxon>
        <taxon>Sordariomycetes</taxon>
        <taxon>Sordariomycetidae</taxon>
        <taxon>Diaporthales</taxon>
        <taxon>Diaporthaceae</taxon>
        <taxon>Diaporthe</taxon>
    </lineage>
</organism>
<dbReference type="Pfam" id="PF00075">
    <property type="entry name" value="RNase_H"/>
    <property type="match status" value="1"/>
</dbReference>